<gene>
    <name evidence="5" type="ORF">P2L57_03510</name>
</gene>
<evidence type="ECO:0000313" key="6">
    <source>
        <dbReference type="Proteomes" id="UP001220022"/>
    </source>
</evidence>
<evidence type="ECO:0000259" key="3">
    <source>
        <dbReference type="Pfam" id="PF00561"/>
    </source>
</evidence>
<accession>A0ABT5YT93</accession>
<comment type="caution">
    <text evidence="5">The sequence shown here is derived from an EMBL/GenBank/DDBJ whole genome shotgun (WGS) entry which is preliminary data.</text>
</comment>
<name>A0ABT5YT93_9ACTN</name>
<dbReference type="EMBL" id="JARHTQ010000002">
    <property type="protein sequence ID" value="MDF2254832.1"/>
    <property type="molecule type" value="Genomic_DNA"/>
</dbReference>
<sequence>MRGPRGPGGIGSILLAALAGVVLVIATLAYAATLPYAPFIPPPTDARGPQPNLHPFYQQTLAWTHCGRHGVSTSVASRPGLAAAVSGMQCARLTVPQDYAAPAKGTVSLAVTRFRAHASGHRLGSLVFNFGGPGTSGVDQLAARIGSFARLRDSYDLIGLDPRGWGRSHPLTCTGPQGEPPAAASADAAALLRSRDPVDDAGVQLRAEAEQYAQHARACAEISGPILPYVGTTSVSRDLDVLRQALGDRKLNYFGMSYGSKLGAVYAHQFPHTTGRMVLDGIVDPSLDTRLTALARAKDDQRGIRNFLADCLREHPAECPFHGKVDTAEARLQRSYDALDRHPLAVPGAELDQQTFSHAIADSVFDQHAWPALRSALRALLVQQEPVPLIRLGVTAVAGGIARPSGPSRVDPPADNAYAVSLAVECRDTADRYTPQEAQTALSSLVRASPILGALSLHEMLACTGWTGGGDNSWREVRAEGAPRILMVTTATDPVTPYRGARRMAAATGVGVVLTYRGQGHVAYRLSECVRQRTDRFFRTGLMPADGGTCD</sequence>
<dbReference type="GO" id="GO:0016787">
    <property type="term" value="F:hydrolase activity"/>
    <property type="evidence" value="ECO:0007669"/>
    <property type="project" value="UniProtKB-KW"/>
</dbReference>
<dbReference type="Pfam" id="PF08386">
    <property type="entry name" value="Abhydrolase_4"/>
    <property type="match status" value="1"/>
</dbReference>
<keyword evidence="6" id="KW-1185">Reference proteome</keyword>
<feature type="domain" description="AB hydrolase-1" evidence="3">
    <location>
        <begin position="127"/>
        <end position="313"/>
    </location>
</feature>
<protein>
    <submittedName>
        <fullName evidence="5">Alpha/beta hydrolase</fullName>
    </submittedName>
</protein>
<reference evidence="5 6" key="1">
    <citation type="submission" date="2023-03" db="EMBL/GenBank/DDBJ databases">
        <title>Draft genome sequence of type strain Streptomyces ferralitis JCM 14344.</title>
        <authorList>
            <person name="Klaysubun C."/>
            <person name="Duangmal K."/>
        </authorList>
    </citation>
    <scope>NUCLEOTIDE SEQUENCE [LARGE SCALE GENOMIC DNA]</scope>
    <source>
        <strain evidence="5 6">JCM 14344</strain>
    </source>
</reference>
<evidence type="ECO:0000256" key="1">
    <source>
        <dbReference type="ARBA" id="ARBA00010088"/>
    </source>
</evidence>
<dbReference type="PANTHER" id="PTHR43248:SF30">
    <property type="entry name" value="AB HYDROLASE-1 DOMAIN-CONTAINING PROTEIN"/>
    <property type="match status" value="1"/>
</dbReference>
<dbReference type="PANTHER" id="PTHR43248">
    <property type="entry name" value="2-SUCCINYL-6-HYDROXY-2,4-CYCLOHEXADIENE-1-CARBOXYLATE SYNTHASE"/>
    <property type="match status" value="1"/>
</dbReference>
<dbReference type="InterPro" id="IPR051601">
    <property type="entry name" value="Serine_prot/Carboxylest_S33"/>
</dbReference>
<evidence type="ECO:0000259" key="4">
    <source>
        <dbReference type="Pfam" id="PF08386"/>
    </source>
</evidence>
<dbReference type="Pfam" id="PF00561">
    <property type="entry name" value="Abhydrolase_1"/>
    <property type="match status" value="1"/>
</dbReference>
<evidence type="ECO:0000256" key="2">
    <source>
        <dbReference type="ARBA" id="ARBA00022801"/>
    </source>
</evidence>
<dbReference type="Gene3D" id="3.40.50.1820">
    <property type="entry name" value="alpha/beta hydrolase"/>
    <property type="match status" value="1"/>
</dbReference>
<dbReference type="InterPro" id="IPR013595">
    <property type="entry name" value="Pept_S33_TAP-like_C"/>
</dbReference>
<evidence type="ECO:0000313" key="5">
    <source>
        <dbReference type="EMBL" id="MDF2254832.1"/>
    </source>
</evidence>
<feature type="domain" description="Peptidase S33 tripeptidyl aminopeptidase-like C-terminal" evidence="4">
    <location>
        <begin position="450"/>
        <end position="550"/>
    </location>
</feature>
<comment type="similarity">
    <text evidence="1">Belongs to the peptidase S33 family.</text>
</comment>
<dbReference type="RefSeq" id="WP_275808005.1">
    <property type="nucleotide sequence ID" value="NZ_BAAANM010000008.1"/>
</dbReference>
<proteinExistence type="inferred from homology"/>
<organism evidence="5 6">
    <name type="scientific">Streptantibioticus ferralitis</name>
    <dbReference type="NCBI Taxonomy" id="236510"/>
    <lineage>
        <taxon>Bacteria</taxon>
        <taxon>Bacillati</taxon>
        <taxon>Actinomycetota</taxon>
        <taxon>Actinomycetes</taxon>
        <taxon>Kitasatosporales</taxon>
        <taxon>Streptomycetaceae</taxon>
        <taxon>Streptantibioticus</taxon>
    </lineage>
</organism>
<dbReference type="Proteomes" id="UP001220022">
    <property type="component" value="Unassembled WGS sequence"/>
</dbReference>
<dbReference type="InterPro" id="IPR000073">
    <property type="entry name" value="AB_hydrolase_1"/>
</dbReference>
<dbReference type="SUPFAM" id="SSF53474">
    <property type="entry name" value="alpha/beta-Hydrolases"/>
    <property type="match status" value="1"/>
</dbReference>
<dbReference type="InterPro" id="IPR029058">
    <property type="entry name" value="AB_hydrolase_fold"/>
</dbReference>
<keyword evidence="2 5" id="KW-0378">Hydrolase</keyword>